<dbReference type="InterPro" id="IPR044855">
    <property type="entry name" value="CoA-Trfase_III_dom3_sf"/>
</dbReference>
<dbReference type="InterPro" id="IPR023606">
    <property type="entry name" value="CoA-Trfase_III_dom_1_sf"/>
</dbReference>
<dbReference type="Pfam" id="PF02515">
    <property type="entry name" value="CoA_transf_3"/>
    <property type="match status" value="1"/>
</dbReference>
<dbReference type="InterPro" id="IPR050483">
    <property type="entry name" value="CoA-transferase_III_domain"/>
</dbReference>
<dbReference type="Gene3D" id="3.40.50.10540">
    <property type="entry name" value="Crotonobetainyl-coa:carnitine coa-transferase, domain 1"/>
    <property type="match status" value="1"/>
</dbReference>
<protein>
    <submittedName>
        <fullName evidence="2">Caib/baif family protein</fullName>
    </submittedName>
</protein>
<evidence type="ECO:0000256" key="1">
    <source>
        <dbReference type="ARBA" id="ARBA00022679"/>
    </source>
</evidence>
<dbReference type="SUPFAM" id="SSF89796">
    <property type="entry name" value="CoA-transferase family III (CaiB/BaiF)"/>
    <property type="match status" value="1"/>
</dbReference>
<proteinExistence type="predicted"/>
<name>A0A0W8FU32_9ZZZZ</name>
<gene>
    <name evidence="2" type="ORF">ASZ90_005941</name>
</gene>
<keyword evidence="1" id="KW-0808">Transferase</keyword>
<dbReference type="PANTHER" id="PTHR48207">
    <property type="entry name" value="SUCCINATE--HYDROXYMETHYLGLUTARATE COA-TRANSFERASE"/>
    <property type="match status" value="1"/>
</dbReference>
<dbReference type="Gene3D" id="3.30.1540.10">
    <property type="entry name" value="formyl-coa transferase, domain 3"/>
    <property type="match status" value="1"/>
</dbReference>
<dbReference type="EMBL" id="LNQE01000856">
    <property type="protein sequence ID" value="KUG24222.1"/>
    <property type="molecule type" value="Genomic_DNA"/>
</dbReference>
<dbReference type="InterPro" id="IPR003673">
    <property type="entry name" value="CoA-Trfase_fam_III"/>
</dbReference>
<dbReference type="AlphaFoldDB" id="A0A0W8FU32"/>
<reference evidence="2" key="1">
    <citation type="journal article" date="2015" name="Proc. Natl. Acad. Sci. U.S.A.">
        <title>Networks of energetic and metabolic interactions define dynamics in microbial communities.</title>
        <authorList>
            <person name="Embree M."/>
            <person name="Liu J.K."/>
            <person name="Al-Bassam M.M."/>
            <person name="Zengler K."/>
        </authorList>
    </citation>
    <scope>NUCLEOTIDE SEQUENCE</scope>
</reference>
<comment type="caution">
    <text evidence="2">The sequence shown here is derived from an EMBL/GenBank/DDBJ whole genome shotgun (WGS) entry which is preliminary data.</text>
</comment>
<organism evidence="2">
    <name type="scientific">hydrocarbon metagenome</name>
    <dbReference type="NCBI Taxonomy" id="938273"/>
    <lineage>
        <taxon>unclassified sequences</taxon>
        <taxon>metagenomes</taxon>
        <taxon>ecological metagenomes</taxon>
    </lineage>
</organism>
<dbReference type="GO" id="GO:0008410">
    <property type="term" value="F:CoA-transferase activity"/>
    <property type="evidence" value="ECO:0007669"/>
    <property type="project" value="TreeGrafter"/>
</dbReference>
<dbReference type="PANTHER" id="PTHR48207:SF3">
    <property type="entry name" value="SUCCINATE--HYDROXYMETHYLGLUTARATE COA-TRANSFERASE"/>
    <property type="match status" value="1"/>
</dbReference>
<evidence type="ECO:0000313" key="2">
    <source>
        <dbReference type="EMBL" id="KUG24222.1"/>
    </source>
</evidence>
<sequence length="407" mass="44873">MAISNGPLHGIRILDLTQAHAGPFGTMLLGDLGAEIIRIEPPTGDMTRMGETKMNMLLYYPMALGRNKKSIVLDMGSEVGKQAFYDLVKISDVVISNYRPGVSERLGVDYETLKGINPKVIRSNISGYGETGPYALFPSYDIIACGQSGLLSLSGEPGRSPVIPGGIALADMLGGTMAAFSTLAALVKRSKDGIGMPVQTSLLDCLMTFQQVMFQMYFSLNKIPGPQGNRHPIMAPYGIYPTKDGFITFGPSDSDKIIKLIGLESILEDERFKNTLARIMNRVEFEKLFEEALLRKTTQEWLVLLRDENDIACGAVLDYPQVTEDPQVKHNQMILEMELNGEKYKTIGPLFKMPGVLEGKPEPPADLGQHTEAVLKELLGYSESQIEAIKKQNEDSLPELKKRLKKL</sequence>
<accession>A0A0W8FU32</accession>